<dbReference type="InterPro" id="IPR039421">
    <property type="entry name" value="Type_1_exporter"/>
</dbReference>
<evidence type="ECO:0000313" key="12">
    <source>
        <dbReference type="Proteomes" id="UP000238261"/>
    </source>
</evidence>
<dbReference type="InterPro" id="IPR036640">
    <property type="entry name" value="ABC1_TM_sf"/>
</dbReference>
<dbReference type="GO" id="GO:0016887">
    <property type="term" value="F:ATP hydrolysis activity"/>
    <property type="evidence" value="ECO:0007669"/>
    <property type="project" value="InterPro"/>
</dbReference>
<feature type="domain" description="ABC transmembrane type-1" evidence="10">
    <location>
        <begin position="36"/>
        <end position="313"/>
    </location>
</feature>
<feature type="transmembrane region" description="Helical" evidence="8">
    <location>
        <begin position="71"/>
        <end position="91"/>
    </location>
</feature>
<evidence type="ECO:0000259" key="9">
    <source>
        <dbReference type="PROSITE" id="PS50893"/>
    </source>
</evidence>
<evidence type="ECO:0000256" key="7">
    <source>
        <dbReference type="ARBA" id="ARBA00023136"/>
    </source>
</evidence>
<keyword evidence="12" id="KW-1185">Reference proteome</keyword>
<dbReference type="Proteomes" id="UP000238261">
    <property type="component" value="Unassembled WGS sequence"/>
</dbReference>
<comment type="subcellular location">
    <subcellularLocation>
        <location evidence="1">Cell membrane</location>
        <topology evidence="1">Multi-pass membrane protein</topology>
    </subcellularLocation>
</comment>
<dbReference type="SUPFAM" id="SSF52540">
    <property type="entry name" value="P-loop containing nucleoside triphosphate hydrolases"/>
    <property type="match status" value="1"/>
</dbReference>
<keyword evidence="2" id="KW-0813">Transport</keyword>
<dbReference type="InterPro" id="IPR003593">
    <property type="entry name" value="AAA+_ATPase"/>
</dbReference>
<dbReference type="Pfam" id="PF00664">
    <property type="entry name" value="ABC_membrane"/>
    <property type="match status" value="1"/>
</dbReference>
<dbReference type="GO" id="GO:0090374">
    <property type="term" value="P:oligopeptide export from mitochondrion"/>
    <property type="evidence" value="ECO:0007669"/>
    <property type="project" value="TreeGrafter"/>
</dbReference>
<evidence type="ECO:0000256" key="2">
    <source>
        <dbReference type="ARBA" id="ARBA00022448"/>
    </source>
</evidence>
<keyword evidence="4" id="KW-0547">Nucleotide-binding</keyword>
<evidence type="ECO:0000256" key="3">
    <source>
        <dbReference type="ARBA" id="ARBA00022692"/>
    </source>
</evidence>
<dbReference type="InterPro" id="IPR003439">
    <property type="entry name" value="ABC_transporter-like_ATP-bd"/>
</dbReference>
<dbReference type="PROSITE" id="PS00211">
    <property type="entry name" value="ABC_TRANSPORTER_1"/>
    <property type="match status" value="1"/>
</dbReference>
<dbReference type="PROSITE" id="PS50929">
    <property type="entry name" value="ABC_TM1F"/>
    <property type="match status" value="1"/>
</dbReference>
<dbReference type="SMART" id="SM00382">
    <property type="entry name" value="AAA"/>
    <property type="match status" value="1"/>
</dbReference>
<dbReference type="AlphaFoldDB" id="A0A2S7F1T1"/>
<dbReference type="InterPro" id="IPR011918">
    <property type="entry name" value="ABC_MsbA_ATP-bd"/>
</dbReference>
<dbReference type="InterPro" id="IPR011527">
    <property type="entry name" value="ABC1_TM_dom"/>
</dbReference>
<evidence type="ECO:0000256" key="4">
    <source>
        <dbReference type="ARBA" id="ARBA00022741"/>
    </source>
</evidence>
<keyword evidence="6 8" id="KW-1133">Transmembrane helix</keyword>
<evidence type="ECO:0000313" key="11">
    <source>
        <dbReference type="EMBL" id="PPU99391.1"/>
    </source>
</evidence>
<dbReference type="EMBL" id="MDEG01000002">
    <property type="protein sequence ID" value="PPU99391.1"/>
    <property type="molecule type" value="Genomic_DNA"/>
</dbReference>
<protein>
    <submittedName>
        <fullName evidence="11">ABC transporter ATP-binding protein</fullName>
    </submittedName>
</protein>
<evidence type="ECO:0000256" key="6">
    <source>
        <dbReference type="ARBA" id="ARBA00022989"/>
    </source>
</evidence>
<dbReference type="InterPro" id="IPR017871">
    <property type="entry name" value="ABC_transporter-like_CS"/>
</dbReference>
<keyword evidence="7 8" id="KW-0472">Membrane</keyword>
<comment type="caution">
    <text evidence="11">The sequence shown here is derived from an EMBL/GenBank/DDBJ whole genome shotgun (WGS) entry which is preliminary data.</text>
</comment>
<reference evidence="12" key="1">
    <citation type="submission" date="2016-08" db="EMBL/GenBank/DDBJ databases">
        <authorList>
            <person name="Merda D."/>
            <person name="Briand M."/>
            <person name="Taghouti G."/>
            <person name="Carrere S."/>
            <person name="Gouzy J."/>
            <person name="Portier P."/>
            <person name="Jacques M.-A."/>
            <person name="Fischer-Le Saux M."/>
        </authorList>
    </citation>
    <scope>NUCLEOTIDE SEQUENCE [LARGE SCALE GENOMIC DNA]</scope>
    <source>
        <strain evidence="12">CFBP1156</strain>
    </source>
</reference>
<feature type="transmembrane region" description="Helical" evidence="8">
    <location>
        <begin position="286"/>
        <end position="308"/>
    </location>
</feature>
<evidence type="ECO:0000256" key="1">
    <source>
        <dbReference type="ARBA" id="ARBA00004651"/>
    </source>
</evidence>
<dbReference type="Pfam" id="PF00005">
    <property type="entry name" value="ABC_tran"/>
    <property type="match status" value="1"/>
</dbReference>
<keyword evidence="3 8" id="KW-0812">Transmembrane</keyword>
<dbReference type="Gene3D" id="3.40.50.300">
    <property type="entry name" value="P-loop containing nucleotide triphosphate hydrolases"/>
    <property type="match status" value="1"/>
</dbReference>
<gene>
    <name evidence="11" type="ORF">XhyaCFBP1156_03765</name>
</gene>
<keyword evidence="5 11" id="KW-0067">ATP-binding</keyword>
<feature type="transmembrane region" description="Helical" evidence="8">
    <location>
        <begin position="32"/>
        <end position="50"/>
    </location>
</feature>
<dbReference type="InterPro" id="IPR027417">
    <property type="entry name" value="P-loop_NTPase"/>
</dbReference>
<dbReference type="GO" id="GO:0005524">
    <property type="term" value="F:ATP binding"/>
    <property type="evidence" value="ECO:0007669"/>
    <property type="project" value="UniProtKB-KW"/>
</dbReference>
<name>A0A2S7F1T1_9XANT</name>
<dbReference type="FunFam" id="3.40.50.300:FF:000403">
    <property type="entry name" value="ATP-binding cassette sub-family B member 8, mitochondrial"/>
    <property type="match status" value="1"/>
</dbReference>
<dbReference type="OrthoDB" id="9806127at2"/>
<dbReference type="CDD" id="cd18575">
    <property type="entry name" value="ABC_6TM_bac_exporter_ABCB8_10_like"/>
    <property type="match status" value="1"/>
</dbReference>
<evidence type="ECO:0000259" key="10">
    <source>
        <dbReference type="PROSITE" id="PS50929"/>
    </source>
</evidence>
<proteinExistence type="predicted"/>
<dbReference type="PROSITE" id="PS50893">
    <property type="entry name" value="ABC_TRANSPORTER_2"/>
    <property type="match status" value="1"/>
</dbReference>
<dbReference type="RefSeq" id="WP_046981408.1">
    <property type="nucleotide sequence ID" value="NZ_CP043476.1"/>
</dbReference>
<sequence length="588" mass="62674">MNDPSADQAKSLRKLGSLRTLWPFVQRQRGLFGAWLLALAVSSSATLSLPMAVRQMIDHGFSDGGRINQSFALLFAVAVVLAIATAMRFYFVSLLGEKVVADLRARLYAHLLGLHAGFHDRNRSGELVSRLSADSELLRGVIGSTMSVALRSTVTVIGSIVMLFVTSPHLAAYALLGIPLAVLPIVLGARRLQKISRASQDRVADANTLAAETLGAVRTVQAHAREAYECGRFGQALALAVDVARRRVRAQASITAVAIVLVFGAIVLVLWSGAHEVAAGELSAGALGQFVLYAMFGGGSVASLAEVWNDLQRAAGGMGRIAELFAERPEVLAPAQPRALPQPLRGEVRFDDVVFRYPQRPEHPALDGFDLHVRPGESVALVGPSGAGKSTVLSLLLRFHDPQAGAVRVDGADLRELDPAQLREGIGLVPQHPTLFAASAADNIRYGRLEASDAEIAAAARAAEADSFIRQLPGGYASELGERGARLSGGQQQRIAIARALLKDAPILLLDEATSALDAQSEYAVQQALERLMAGRTTLVIAHRLATVLKADRIVVMERGRIVAQGTHAELLAQGGLYAELARLQFID</sequence>
<dbReference type="GO" id="GO:0005886">
    <property type="term" value="C:plasma membrane"/>
    <property type="evidence" value="ECO:0007669"/>
    <property type="project" value="UniProtKB-SubCell"/>
</dbReference>
<feature type="domain" description="ABC transporter" evidence="9">
    <location>
        <begin position="348"/>
        <end position="584"/>
    </location>
</feature>
<dbReference type="PANTHER" id="PTHR43394">
    <property type="entry name" value="ATP-DEPENDENT PERMEASE MDL1, MITOCHONDRIAL"/>
    <property type="match status" value="1"/>
</dbReference>
<dbReference type="Gene3D" id="1.20.1560.10">
    <property type="entry name" value="ABC transporter type 1, transmembrane domain"/>
    <property type="match status" value="1"/>
</dbReference>
<accession>A0A2S7F1T1</accession>
<dbReference type="NCBIfam" id="TIGR02204">
    <property type="entry name" value="MsbA_rel"/>
    <property type="match status" value="1"/>
</dbReference>
<dbReference type="GO" id="GO:0015421">
    <property type="term" value="F:ABC-type oligopeptide transporter activity"/>
    <property type="evidence" value="ECO:0007669"/>
    <property type="project" value="TreeGrafter"/>
</dbReference>
<evidence type="ECO:0000256" key="5">
    <source>
        <dbReference type="ARBA" id="ARBA00022840"/>
    </source>
</evidence>
<feature type="transmembrane region" description="Helical" evidence="8">
    <location>
        <begin position="170"/>
        <end position="189"/>
    </location>
</feature>
<dbReference type="PANTHER" id="PTHR43394:SF1">
    <property type="entry name" value="ATP-BINDING CASSETTE SUB-FAMILY B MEMBER 10, MITOCHONDRIAL"/>
    <property type="match status" value="1"/>
</dbReference>
<evidence type="ECO:0000256" key="8">
    <source>
        <dbReference type="SAM" id="Phobius"/>
    </source>
</evidence>
<feature type="transmembrane region" description="Helical" evidence="8">
    <location>
        <begin position="140"/>
        <end position="164"/>
    </location>
</feature>
<dbReference type="SUPFAM" id="SSF90123">
    <property type="entry name" value="ABC transporter transmembrane region"/>
    <property type="match status" value="1"/>
</dbReference>
<feature type="transmembrane region" description="Helical" evidence="8">
    <location>
        <begin position="254"/>
        <end position="274"/>
    </location>
</feature>
<organism evidence="11 12">
    <name type="scientific">Xanthomonas hyacinthi</name>
    <dbReference type="NCBI Taxonomy" id="56455"/>
    <lineage>
        <taxon>Bacteria</taxon>
        <taxon>Pseudomonadati</taxon>
        <taxon>Pseudomonadota</taxon>
        <taxon>Gammaproteobacteria</taxon>
        <taxon>Lysobacterales</taxon>
        <taxon>Lysobacteraceae</taxon>
        <taxon>Xanthomonas</taxon>
    </lineage>
</organism>